<sequence length="165" mass="17069">MSNERERERAPAPTCPTQTDTAPHLLTLLNASGDSAPNPTPGHGRSLREPKPRPQDPLQEDGAPALGVRAGSAALVPSPDPLSQTEPAPHPARAQSVRCSGVEGGPGRLSLIASQLQGWASHGAGSTTAHGVERELGSAAGLAEVSLSRLSLIYCLGARWVISRL</sequence>
<reference evidence="2" key="1">
    <citation type="thesis" date="2021" institute="BYU ScholarsArchive" country="Provo, UT, USA">
        <title>Applications of and Algorithms for Genome Assembly and Genomic Analyses with an Emphasis on Marine Teleosts.</title>
        <authorList>
            <person name="Pickett B.D."/>
        </authorList>
    </citation>
    <scope>NUCLEOTIDE SEQUENCE</scope>
    <source>
        <strain evidence="2">HI-2016</strain>
    </source>
</reference>
<name>A0A8T2MT06_9TELE</name>
<evidence type="ECO:0000313" key="3">
    <source>
        <dbReference type="Proteomes" id="UP000824540"/>
    </source>
</evidence>
<organism evidence="2 3">
    <name type="scientific">Albula glossodonta</name>
    <name type="common">roundjaw bonefish</name>
    <dbReference type="NCBI Taxonomy" id="121402"/>
    <lineage>
        <taxon>Eukaryota</taxon>
        <taxon>Metazoa</taxon>
        <taxon>Chordata</taxon>
        <taxon>Craniata</taxon>
        <taxon>Vertebrata</taxon>
        <taxon>Euteleostomi</taxon>
        <taxon>Actinopterygii</taxon>
        <taxon>Neopterygii</taxon>
        <taxon>Teleostei</taxon>
        <taxon>Albuliformes</taxon>
        <taxon>Albulidae</taxon>
        <taxon>Albula</taxon>
    </lineage>
</organism>
<comment type="caution">
    <text evidence="2">The sequence shown here is derived from an EMBL/GenBank/DDBJ whole genome shotgun (WGS) entry which is preliminary data.</text>
</comment>
<protein>
    <submittedName>
        <fullName evidence="2">Uncharacterized protein</fullName>
    </submittedName>
</protein>
<evidence type="ECO:0000256" key="1">
    <source>
        <dbReference type="SAM" id="MobiDB-lite"/>
    </source>
</evidence>
<feature type="compositionally biased region" description="Basic and acidic residues" evidence="1">
    <location>
        <begin position="1"/>
        <end position="10"/>
    </location>
</feature>
<evidence type="ECO:0000313" key="2">
    <source>
        <dbReference type="EMBL" id="KAG9330340.1"/>
    </source>
</evidence>
<dbReference type="Proteomes" id="UP000824540">
    <property type="component" value="Unassembled WGS sequence"/>
</dbReference>
<proteinExistence type="predicted"/>
<dbReference type="AlphaFoldDB" id="A0A8T2MT06"/>
<accession>A0A8T2MT06</accession>
<feature type="region of interest" description="Disordered" evidence="1">
    <location>
        <begin position="1"/>
        <end position="101"/>
    </location>
</feature>
<dbReference type="EMBL" id="JAFBMS010000646">
    <property type="protein sequence ID" value="KAG9330340.1"/>
    <property type="molecule type" value="Genomic_DNA"/>
</dbReference>
<gene>
    <name evidence="2" type="ORF">JZ751_025673</name>
</gene>
<keyword evidence="3" id="KW-1185">Reference proteome</keyword>